<evidence type="ECO:0000256" key="4">
    <source>
        <dbReference type="ARBA" id="ARBA00022452"/>
    </source>
</evidence>
<dbReference type="Proteomes" id="UP000093173">
    <property type="component" value="Unassembled WGS sequence"/>
</dbReference>
<evidence type="ECO:0000256" key="10">
    <source>
        <dbReference type="SAM" id="SignalP"/>
    </source>
</evidence>
<keyword evidence="6" id="KW-0406">Ion transport</keyword>
<accession>A0A1B9QZV4</accession>
<evidence type="ECO:0000256" key="3">
    <source>
        <dbReference type="ARBA" id="ARBA00022448"/>
    </source>
</evidence>
<reference evidence="12" key="1">
    <citation type="submission" date="2016-06" db="EMBL/GenBank/DDBJ databases">
        <authorList>
            <person name="Hehemann J.-H."/>
            <person name="Arevalo P."/>
            <person name="Datta M.S."/>
            <person name="Polz M.F."/>
        </authorList>
    </citation>
    <scope>NUCLEOTIDE SEQUENCE [LARGE SCALE GENOMIC DNA]</scope>
    <source>
        <strain evidence="12">9CSC122</strain>
    </source>
</reference>
<dbReference type="InterPro" id="IPR050286">
    <property type="entry name" value="G_neg_Bact_CarbUptk_Porin"/>
</dbReference>
<protein>
    <submittedName>
        <fullName evidence="11">Maltoporin</fullName>
    </submittedName>
</protein>
<comment type="caution">
    <text evidence="11">The sequence shown here is derived from an EMBL/GenBank/DDBJ whole genome shotgun (WGS) entry which is preliminary data.</text>
</comment>
<evidence type="ECO:0000313" key="11">
    <source>
        <dbReference type="EMBL" id="OCH77054.1"/>
    </source>
</evidence>
<keyword evidence="4" id="KW-1134">Transmembrane beta strand</keyword>
<dbReference type="Gene3D" id="2.40.170.10">
    <property type="entry name" value="Porin, LamB type"/>
    <property type="match status" value="1"/>
</dbReference>
<dbReference type="SUPFAM" id="SSF56935">
    <property type="entry name" value="Porins"/>
    <property type="match status" value="1"/>
</dbReference>
<dbReference type="NCBIfam" id="NF006860">
    <property type="entry name" value="PRK09360.1"/>
    <property type="match status" value="1"/>
</dbReference>
<comment type="similarity">
    <text evidence="2">Belongs to the porin LamB (TC 1.B.3) family.</text>
</comment>
<evidence type="ECO:0000256" key="8">
    <source>
        <dbReference type="ARBA" id="ARBA00023136"/>
    </source>
</evidence>
<dbReference type="GO" id="GO:0009279">
    <property type="term" value="C:cell outer membrane"/>
    <property type="evidence" value="ECO:0007669"/>
    <property type="project" value="UniProtKB-SubCell"/>
</dbReference>
<evidence type="ECO:0000313" key="12">
    <source>
        <dbReference type="Proteomes" id="UP000093173"/>
    </source>
</evidence>
<keyword evidence="3" id="KW-0813">Transport</keyword>
<dbReference type="PANTHER" id="PTHR38762:SF1">
    <property type="entry name" value="CRYPTIC OUTER MEMBRANE PORIN BGLH-RELATED"/>
    <property type="match status" value="1"/>
</dbReference>
<dbReference type="GO" id="GO:0006811">
    <property type="term" value="P:monoatomic ion transport"/>
    <property type="evidence" value="ECO:0007669"/>
    <property type="project" value="UniProtKB-KW"/>
</dbReference>
<organism evidence="11 12">
    <name type="scientific">Vibrio genomosp. F10</name>
    <dbReference type="NCBI Taxonomy" id="723171"/>
    <lineage>
        <taxon>Bacteria</taxon>
        <taxon>Pseudomonadati</taxon>
        <taxon>Pseudomonadota</taxon>
        <taxon>Gammaproteobacteria</taxon>
        <taxon>Vibrionales</taxon>
        <taxon>Vibrionaceae</taxon>
        <taxon>Vibrio</taxon>
    </lineage>
</organism>
<feature type="signal peptide" evidence="10">
    <location>
        <begin position="1"/>
        <end position="21"/>
    </location>
</feature>
<evidence type="ECO:0000256" key="7">
    <source>
        <dbReference type="ARBA" id="ARBA00023114"/>
    </source>
</evidence>
<keyword evidence="12" id="KW-1185">Reference proteome</keyword>
<evidence type="ECO:0000256" key="2">
    <source>
        <dbReference type="ARBA" id="ARBA00007055"/>
    </source>
</evidence>
<name>A0A1B9QZV4_9VIBR</name>
<evidence type="ECO:0000256" key="5">
    <source>
        <dbReference type="ARBA" id="ARBA00022692"/>
    </source>
</evidence>
<dbReference type="AlphaFoldDB" id="A0A1B9QZV4"/>
<sequence>MKKVSLIAAAVAASLSAGAFAAAVDFHGYARGGVGLSGEGSHVTYEKNRVGRLGNEDDLYAEIGLNAELYNQNDVTFKLESLVAYGQAGNNNWEGNANALRVMNVQAQGLFSDKEAVLWAGQRYYQRKDIHITDFYFLDTSGGAGGGIENISLGGGKLSLAVMHDDGTQKVDDGVESALTKAGSTAWNACNGDKACELGVEGDVTNYETVSKTKDETVSGYTFDMRYAGIDLWEGANLELALAYDFASEAKNQTVAADNGVLLTAVIGQGIENGFNQTVLQYGTAAYGHQMATYGGGGWYNRADNNNDADGFRIINWGVKGFGDSWEVGHTVMFAQASDTKDGDITAYNAVVRPVYKWDDHMKTVFEAGYFADETKKDGSTTDASGSKLTIAQAWSAGSSFWARPEIRVYGSYFMDHEADSFANKTDDTEFSVGIQMEAWW</sequence>
<keyword evidence="9" id="KW-0998">Cell outer membrane</keyword>
<keyword evidence="8" id="KW-0472">Membrane</keyword>
<dbReference type="GO" id="GO:0046930">
    <property type="term" value="C:pore complex"/>
    <property type="evidence" value="ECO:0007669"/>
    <property type="project" value="UniProtKB-KW"/>
</dbReference>
<gene>
    <name evidence="11" type="ORF">A6E14_08355</name>
</gene>
<proteinExistence type="inferred from homology"/>
<dbReference type="InterPro" id="IPR036998">
    <property type="entry name" value="Porin_LamB_sf"/>
</dbReference>
<feature type="chain" id="PRO_5008634747" evidence="10">
    <location>
        <begin position="22"/>
        <end position="441"/>
    </location>
</feature>
<dbReference type="InterPro" id="IPR003192">
    <property type="entry name" value="Porin_LamB"/>
</dbReference>
<keyword evidence="7" id="KW-0626">Porin</keyword>
<dbReference type="GO" id="GO:0015774">
    <property type="term" value="P:polysaccharide transport"/>
    <property type="evidence" value="ECO:0007669"/>
    <property type="project" value="TreeGrafter"/>
</dbReference>
<dbReference type="RefSeq" id="WP_065576668.1">
    <property type="nucleotide sequence ID" value="NZ_JBNGCH010000399.1"/>
</dbReference>
<dbReference type="GO" id="GO:0015288">
    <property type="term" value="F:porin activity"/>
    <property type="evidence" value="ECO:0007669"/>
    <property type="project" value="UniProtKB-KW"/>
</dbReference>
<keyword evidence="10" id="KW-0732">Signal</keyword>
<evidence type="ECO:0000256" key="9">
    <source>
        <dbReference type="ARBA" id="ARBA00023237"/>
    </source>
</evidence>
<evidence type="ECO:0000256" key="1">
    <source>
        <dbReference type="ARBA" id="ARBA00004571"/>
    </source>
</evidence>
<dbReference type="GO" id="GO:0015144">
    <property type="term" value="F:carbohydrate transmembrane transporter activity"/>
    <property type="evidence" value="ECO:0007669"/>
    <property type="project" value="TreeGrafter"/>
</dbReference>
<dbReference type="EMBL" id="MAJZ01000399">
    <property type="protein sequence ID" value="OCH77054.1"/>
    <property type="molecule type" value="Genomic_DNA"/>
</dbReference>
<evidence type="ECO:0000256" key="6">
    <source>
        <dbReference type="ARBA" id="ARBA00023065"/>
    </source>
</evidence>
<dbReference type="Pfam" id="PF02264">
    <property type="entry name" value="LamB"/>
    <property type="match status" value="1"/>
</dbReference>
<keyword evidence="5" id="KW-0812">Transmembrane</keyword>
<comment type="subcellular location">
    <subcellularLocation>
        <location evidence="1">Cell outer membrane</location>
        <topology evidence="1">Multi-pass membrane protein</topology>
    </subcellularLocation>
</comment>
<dbReference type="PANTHER" id="PTHR38762">
    <property type="entry name" value="CRYPTIC OUTER MEMBRANE PORIN BGLH-RELATED"/>
    <property type="match status" value="1"/>
</dbReference>